<evidence type="ECO:0000256" key="5">
    <source>
        <dbReference type="ARBA" id="ARBA00022617"/>
    </source>
</evidence>
<gene>
    <name evidence="14" type="ORF">L210DRAFT_3455787</name>
</gene>
<keyword evidence="5 13" id="KW-0349">Heme</keyword>
<comment type="subcellular location">
    <subcellularLocation>
        <location evidence="2">Membrane</location>
    </subcellularLocation>
</comment>
<evidence type="ECO:0000256" key="8">
    <source>
        <dbReference type="ARBA" id="ARBA00022989"/>
    </source>
</evidence>
<proteinExistence type="inferred from homology"/>
<dbReference type="InterPro" id="IPR002403">
    <property type="entry name" value="Cyt_P450_E_grp-IV"/>
</dbReference>
<evidence type="ECO:0000256" key="9">
    <source>
        <dbReference type="ARBA" id="ARBA00023002"/>
    </source>
</evidence>
<evidence type="ECO:0000256" key="4">
    <source>
        <dbReference type="ARBA" id="ARBA00010617"/>
    </source>
</evidence>
<reference evidence="14" key="1">
    <citation type="submission" date="2019-10" db="EMBL/GenBank/DDBJ databases">
        <authorList>
            <consortium name="DOE Joint Genome Institute"/>
            <person name="Kuo A."/>
            <person name="Miyauchi S."/>
            <person name="Kiss E."/>
            <person name="Drula E."/>
            <person name="Kohler A."/>
            <person name="Sanchez-Garcia M."/>
            <person name="Andreopoulos B."/>
            <person name="Barry K.W."/>
            <person name="Bonito G."/>
            <person name="Buee M."/>
            <person name="Carver A."/>
            <person name="Chen C."/>
            <person name="Cichocki N."/>
            <person name="Clum A."/>
            <person name="Culley D."/>
            <person name="Crous P.W."/>
            <person name="Fauchery L."/>
            <person name="Girlanda M."/>
            <person name="Hayes R."/>
            <person name="Keri Z."/>
            <person name="LaButti K."/>
            <person name="Lipzen A."/>
            <person name="Lombard V."/>
            <person name="Magnuson J."/>
            <person name="Maillard F."/>
            <person name="Morin E."/>
            <person name="Murat C."/>
            <person name="Nolan M."/>
            <person name="Ohm R."/>
            <person name="Pangilinan J."/>
            <person name="Pereira M."/>
            <person name="Perotto S."/>
            <person name="Peter M."/>
            <person name="Riley R."/>
            <person name="Sitrit Y."/>
            <person name="Stielow B."/>
            <person name="Szollosi G."/>
            <person name="Zifcakova L."/>
            <person name="Stursova M."/>
            <person name="Spatafora J.W."/>
            <person name="Tedersoo L."/>
            <person name="Vaario L.-M."/>
            <person name="Yamada A."/>
            <person name="Yan M."/>
            <person name="Wang P."/>
            <person name="Xu J."/>
            <person name="Bruns T."/>
            <person name="Baldrian P."/>
            <person name="Vilgalys R."/>
            <person name="Henrissat B."/>
            <person name="Grigoriev I.V."/>
            <person name="Hibbett D."/>
            <person name="Nagy L.G."/>
            <person name="Martin F.M."/>
        </authorList>
    </citation>
    <scope>NUCLEOTIDE SEQUENCE</scope>
    <source>
        <strain evidence="14">BED1</strain>
    </source>
</reference>
<evidence type="ECO:0000256" key="1">
    <source>
        <dbReference type="ARBA" id="ARBA00001971"/>
    </source>
</evidence>
<comment type="pathway">
    <text evidence="3">Secondary metabolite biosynthesis; terpenoid biosynthesis.</text>
</comment>
<dbReference type="PRINTS" id="PR00465">
    <property type="entry name" value="EP450IV"/>
</dbReference>
<dbReference type="Proteomes" id="UP001194468">
    <property type="component" value="Unassembled WGS sequence"/>
</dbReference>
<evidence type="ECO:0000256" key="10">
    <source>
        <dbReference type="ARBA" id="ARBA00023004"/>
    </source>
</evidence>
<dbReference type="GO" id="GO:0020037">
    <property type="term" value="F:heme binding"/>
    <property type="evidence" value="ECO:0007669"/>
    <property type="project" value="InterPro"/>
</dbReference>
<dbReference type="GO" id="GO:0016020">
    <property type="term" value="C:membrane"/>
    <property type="evidence" value="ECO:0007669"/>
    <property type="project" value="UniProtKB-SubCell"/>
</dbReference>
<dbReference type="EMBL" id="WHUW01000042">
    <property type="protein sequence ID" value="KAF8432250.1"/>
    <property type="molecule type" value="Genomic_DNA"/>
</dbReference>
<evidence type="ECO:0000313" key="15">
    <source>
        <dbReference type="Proteomes" id="UP001194468"/>
    </source>
</evidence>
<organism evidence="14 15">
    <name type="scientific">Boletus edulis BED1</name>
    <dbReference type="NCBI Taxonomy" id="1328754"/>
    <lineage>
        <taxon>Eukaryota</taxon>
        <taxon>Fungi</taxon>
        <taxon>Dikarya</taxon>
        <taxon>Basidiomycota</taxon>
        <taxon>Agaricomycotina</taxon>
        <taxon>Agaricomycetes</taxon>
        <taxon>Agaricomycetidae</taxon>
        <taxon>Boletales</taxon>
        <taxon>Boletineae</taxon>
        <taxon>Boletaceae</taxon>
        <taxon>Boletoideae</taxon>
        <taxon>Boletus</taxon>
    </lineage>
</organism>
<dbReference type="GO" id="GO:0016705">
    <property type="term" value="F:oxidoreductase activity, acting on paired donors, with incorporation or reduction of molecular oxygen"/>
    <property type="evidence" value="ECO:0007669"/>
    <property type="project" value="InterPro"/>
</dbReference>
<evidence type="ECO:0000256" key="7">
    <source>
        <dbReference type="ARBA" id="ARBA00022723"/>
    </source>
</evidence>
<comment type="similarity">
    <text evidence="4">Belongs to the cytochrome P450 family.</text>
</comment>
<keyword evidence="8" id="KW-1133">Transmembrane helix</keyword>
<evidence type="ECO:0000256" key="13">
    <source>
        <dbReference type="PIRSR" id="PIRSR602403-1"/>
    </source>
</evidence>
<sequence length="580" mass="64229">MDDPHAVVRHTLSPSMSPDVLSSTIRSASEILAIIRTYVHLGQWRTIDAAIACATIWILLRLLRTCSRRLRTTQLRGPPSESFLYGVGQRIRSARDAGALYEAWAQEYGPVYAIPSTLGTQRIMLCDPKAIAHFHSKESRTYIQTPFNKESFAIYYGKGLLWAHGEDHRRQRKSLTPAFSVAAIRQLTTIFYDSAYKAKDAWDVLIESSGGDSALIEVQSWMNHISLDTIGLAGFSHNFGALEGKHASVTEVFDTFTTSPRATALNKGLILLGQVFPLLAHVPTSRTKLFQKLNVAMEEISNVLLAQTKKELEMGVVEGEGERSIIGLLIKGASGNSGFRLTKDEVIAQMKLLLVAAYETVSISMAWALLELSRHLDVQTRLRNELLAHGTDPTYDQLTDGLPYLDAVVHEVLRIHLPILEVTRVAVEDDVIPLSQPIRTKFGKLVNSITIAKGTLVAISMESMNRSAAFWGEDAKVFRPSRWLEDKHGQNSIPAKAKEIPGHRHLLTFVDGPRACLGKNFALTEFKAVLTVLVKNYVFELRDGVDSKIEIGRGVFPRPKLAGEVGCQLPLRARPYVASG</sequence>
<accession>A0AAD4GA07</accession>
<keyword evidence="12" id="KW-0472">Membrane</keyword>
<protein>
    <submittedName>
        <fullName evidence="14">Cytochrome P450</fullName>
    </submittedName>
</protein>
<dbReference type="InterPro" id="IPR001128">
    <property type="entry name" value="Cyt_P450"/>
</dbReference>
<reference evidence="14" key="2">
    <citation type="journal article" date="2020" name="Nat. Commun.">
        <title>Large-scale genome sequencing of mycorrhizal fungi provides insights into the early evolution of symbiotic traits.</title>
        <authorList>
            <person name="Miyauchi S."/>
            <person name="Kiss E."/>
            <person name="Kuo A."/>
            <person name="Drula E."/>
            <person name="Kohler A."/>
            <person name="Sanchez-Garcia M."/>
            <person name="Morin E."/>
            <person name="Andreopoulos B."/>
            <person name="Barry K.W."/>
            <person name="Bonito G."/>
            <person name="Buee M."/>
            <person name="Carver A."/>
            <person name="Chen C."/>
            <person name="Cichocki N."/>
            <person name="Clum A."/>
            <person name="Culley D."/>
            <person name="Crous P.W."/>
            <person name="Fauchery L."/>
            <person name="Girlanda M."/>
            <person name="Hayes R.D."/>
            <person name="Keri Z."/>
            <person name="LaButti K."/>
            <person name="Lipzen A."/>
            <person name="Lombard V."/>
            <person name="Magnuson J."/>
            <person name="Maillard F."/>
            <person name="Murat C."/>
            <person name="Nolan M."/>
            <person name="Ohm R.A."/>
            <person name="Pangilinan J."/>
            <person name="Pereira M.F."/>
            <person name="Perotto S."/>
            <person name="Peter M."/>
            <person name="Pfister S."/>
            <person name="Riley R."/>
            <person name="Sitrit Y."/>
            <person name="Stielow J.B."/>
            <person name="Szollosi G."/>
            <person name="Zifcakova L."/>
            <person name="Stursova M."/>
            <person name="Spatafora J.W."/>
            <person name="Tedersoo L."/>
            <person name="Vaario L.M."/>
            <person name="Yamada A."/>
            <person name="Yan M."/>
            <person name="Wang P."/>
            <person name="Xu J."/>
            <person name="Bruns T."/>
            <person name="Baldrian P."/>
            <person name="Vilgalys R."/>
            <person name="Dunand C."/>
            <person name="Henrissat B."/>
            <person name="Grigoriev I.V."/>
            <person name="Hibbett D."/>
            <person name="Nagy L.G."/>
            <person name="Martin F.M."/>
        </authorList>
    </citation>
    <scope>NUCLEOTIDE SEQUENCE</scope>
    <source>
        <strain evidence="14">BED1</strain>
    </source>
</reference>
<dbReference type="SUPFAM" id="SSF48264">
    <property type="entry name" value="Cytochrome P450"/>
    <property type="match status" value="1"/>
</dbReference>
<keyword evidence="9" id="KW-0560">Oxidoreductase</keyword>
<comment type="caution">
    <text evidence="14">The sequence shown here is derived from an EMBL/GenBank/DDBJ whole genome shotgun (WGS) entry which is preliminary data.</text>
</comment>
<dbReference type="PRINTS" id="PR00385">
    <property type="entry name" value="P450"/>
</dbReference>
<comment type="cofactor">
    <cofactor evidence="1 13">
        <name>heme</name>
        <dbReference type="ChEBI" id="CHEBI:30413"/>
    </cofactor>
</comment>
<dbReference type="InterPro" id="IPR050121">
    <property type="entry name" value="Cytochrome_P450_monoxygenase"/>
</dbReference>
<evidence type="ECO:0000256" key="2">
    <source>
        <dbReference type="ARBA" id="ARBA00004370"/>
    </source>
</evidence>
<evidence type="ECO:0000256" key="11">
    <source>
        <dbReference type="ARBA" id="ARBA00023033"/>
    </source>
</evidence>
<evidence type="ECO:0000256" key="6">
    <source>
        <dbReference type="ARBA" id="ARBA00022692"/>
    </source>
</evidence>
<dbReference type="Gene3D" id="1.10.630.10">
    <property type="entry name" value="Cytochrome P450"/>
    <property type="match status" value="1"/>
</dbReference>
<keyword evidence="7 13" id="KW-0479">Metal-binding</keyword>
<dbReference type="GO" id="GO:0005506">
    <property type="term" value="F:iron ion binding"/>
    <property type="evidence" value="ECO:0007669"/>
    <property type="project" value="InterPro"/>
</dbReference>
<name>A0AAD4GA07_BOLED</name>
<evidence type="ECO:0000256" key="12">
    <source>
        <dbReference type="ARBA" id="ARBA00023136"/>
    </source>
</evidence>
<dbReference type="PANTHER" id="PTHR24305">
    <property type="entry name" value="CYTOCHROME P450"/>
    <property type="match status" value="1"/>
</dbReference>
<keyword evidence="15" id="KW-1185">Reference proteome</keyword>
<dbReference type="Pfam" id="PF00067">
    <property type="entry name" value="p450"/>
    <property type="match status" value="1"/>
</dbReference>
<dbReference type="PANTHER" id="PTHR24305:SF166">
    <property type="entry name" value="CYTOCHROME P450 12A4, MITOCHONDRIAL-RELATED"/>
    <property type="match status" value="1"/>
</dbReference>
<dbReference type="AlphaFoldDB" id="A0AAD4GA07"/>
<dbReference type="GO" id="GO:0004497">
    <property type="term" value="F:monooxygenase activity"/>
    <property type="evidence" value="ECO:0007669"/>
    <property type="project" value="UniProtKB-KW"/>
</dbReference>
<feature type="binding site" description="axial binding residue" evidence="13">
    <location>
        <position position="516"/>
    </location>
    <ligand>
        <name>heme</name>
        <dbReference type="ChEBI" id="CHEBI:30413"/>
    </ligand>
    <ligandPart>
        <name>Fe</name>
        <dbReference type="ChEBI" id="CHEBI:18248"/>
    </ligandPart>
</feature>
<keyword evidence="11" id="KW-0503">Monooxygenase</keyword>
<keyword evidence="6" id="KW-0812">Transmembrane</keyword>
<dbReference type="InterPro" id="IPR036396">
    <property type="entry name" value="Cyt_P450_sf"/>
</dbReference>
<keyword evidence="10 13" id="KW-0408">Iron</keyword>
<evidence type="ECO:0000313" key="14">
    <source>
        <dbReference type="EMBL" id="KAF8432250.1"/>
    </source>
</evidence>
<evidence type="ECO:0000256" key="3">
    <source>
        <dbReference type="ARBA" id="ARBA00004721"/>
    </source>
</evidence>